<dbReference type="RefSeq" id="WP_015091646.1">
    <property type="nucleotide sequence ID" value="NC_019567.1"/>
</dbReference>
<dbReference type="STRING" id="1069642.Bdt_2527"/>
<gene>
    <name evidence="8" type="primary">fixP</name>
    <name evidence="8" type="ORF">Bdt_2527</name>
</gene>
<dbReference type="EMBL" id="CP002930">
    <property type="protein sequence ID" value="AFY02210.1"/>
    <property type="molecule type" value="Genomic_DNA"/>
</dbReference>
<keyword evidence="6" id="KW-0812">Transmembrane</keyword>
<dbReference type="OrthoDB" id="5292346at2"/>
<keyword evidence="6" id="KW-0472">Membrane</keyword>
<protein>
    <submittedName>
        <fullName evidence="8">Cytochrome-c oxidase fixP chain</fullName>
    </submittedName>
</protein>
<feature type="domain" description="Cytochrome c" evidence="7">
    <location>
        <begin position="90"/>
        <end position="170"/>
    </location>
</feature>
<evidence type="ECO:0000256" key="4">
    <source>
        <dbReference type="PROSITE-ProRule" id="PRU00433"/>
    </source>
</evidence>
<dbReference type="Proteomes" id="UP000010074">
    <property type="component" value="Chromosome"/>
</dbReference>
<reference evidence="8 9" key="1">
    <citation type="journal article" date="2012" name="BMC Genomics">
        <title>Genome analysis of a simultaneously predatory and prey-independent, novel Bdellovibrio bacteriovorus from the River Tiber, supports in silico predictions of both ancient and recent lateral gene transfer from diverse bacteria.</title>
        <authorList>
            <person name="Hobley L."/>
            <person name="Lerner T.R."/>
            <person name="Williams L.E."/>
            <person name="Lambert C."/>
            <person name="Till R."/>
            <person name="Milner D.S."/>
            <person name="Basford S.M."/>
            <person name="Capeness M.J."/>
            <person name="Fenton A.K."/>
            <person name="Atterbury R.J."/>
            <person name="Harris M.A."/>
            <person name="Sockett R.E."/>
        </authorList>
    </citation>
    <scope>NUCLEOTIDE SEQUENCE [LARGE SCALE GENOMIC DNA]</scope>
    <source>
        <strain evidence="8 9">Tiberius</strain>
    </source>
</reference>
<evidence type="ECO:0000313" key="9">
    <source>
        <dbReference type="Proteomes" id="UP000010074"/>
    </source>
</evidence>
<keyword evidence="1 4" id="KW-0349">Heme</keyword>
<dbReference type="PATRIC" id="fig|1069642.3.peg.2503"/>
<keyword evidence="6" id="KW-1133">Transmembrane helix</keyword>
<dbReference type="SUPFAM" id="SSF46626">
    <property type="entry name" value="Cytochrome c"/>
    <property type="match status" value="1"/>
</dbReference>
<keyword evidence="3 4" id="KW-0408">Iron</keyword>
<evidence type="ECO:0000256" key="1">
    <source>
        <dbReference type="ARBA" id="ARBA00022617"/>
    </source>
</evidence>
<evidence type="ECO:0000256" key="6">
    <source>
        <dbReference type="SAM" id="Phobius"/>
    </source>
</evidence>
<accession>K7YZQ4</accession>
<sequence>MSDDNKEKFHEYDGIIEHDNPLPTWWLWTFYLTIIFAFLYYIHYELGGGPTLQDELKVAMTEIEQVQAKAATASPMETEESLQAAFDKDGVLAVGAAQFASKCASCHGQELQGLIGPNLTDKFWMHGKATRMDVVKVIRDGVPEKGMPPWGPVMKKDEIYAVSAFILSKKGSNPAGAKEPQGEAVETVE</sequence>
<evidence type="ECO:0000256" key="3">
    <source>
        <dbReference type="ARBA" id="ARBA00023004"/>
    </source>
</evidence>
<evidence type="ECO:0000256" key="2">
    <source>
        <dbReference type="ARBA" id="ARBA00022723"/>
    </source>
</evidence>
<dbReference type="AlphaFoldDB" id="K7YZQ4"/>
<dbReference type="GO" id="GO:0046872">
    <property type="term" value="F:metal ion binding"/>
    <property type="evidence" value="ECO:0007669"/>
    <property type="project" value="UniProtKB-KW"/>
</dbReference>
<evidence type="ECO:0000259" key="7">
    <source>
        <dbReference type="PROSITE" id="PS51007"/>
    </source>
</evidence>
<name>K7YZQ4_BDEBC</name>
<dbReference type="PROSITE" id="PS51007">
    <property type="entry name" value="CYTC"/>
    <property type="match status" value="1"/>
</dbReference>
<dbReference type="Pfam" id="PF14715">
    <property type="entry name" value="FixP_N"/>
    <property type="match status" value="1"/>
</dbReference>
<keyword evidence="2 4" id="KW-0479">Metal-binding</keyword>
<dbReference type="InterPro" id="IPR009056">
    <property type="entry name" value="Cyt_c-like_dom"/>
</dbReference>
<dbReference type="GO" id="GO:0020037">
    <property type="term" value="F:heme binding"/>
    <property type="evidence" value="ECO:0007669"/>
    <property type="project" value="InterPro"/>
</dbReference>
<evidence type="ECO:0000313" key="8">
    <source>
        <dbReference type="EMBL" id="AFY02210.1"/>
    </source>
</evidence>
<dbReference type="GO" id="GO:0009055">
    <property type="term" value="F:electron transfer activity"/>
    <property type="evidence" value="ECO:0007669"/>
    <property type="project" value="InterPro"/>
</dbReference>
<dbReference type="InterPro" id="IPR038414">
    <property type="entry name" value="CcoP_N_sf"/>
</dbReference>
<proteinExistence type="predicted"/>
<dbReference type="PANTHER" id="PTHR33751">
    <property type="entry name" value="CBB3-TYPE CYTOCHROME C OXIDASE SUBUNIT FIXP"/>
    <property type="match status" value="1"/>
</dbReference>
<dbReference type="Gene3D" id="1.10.760.10">
    <property type="entry name" value="Cytochrome c-like domain"/>
    <property type="match status" value="1"/>
</dbReference>
<evidence type="ECO:0000256" key="5">
    <source>
        <dbReference type="SAM" id="MobiDB-lite"/>
    </source>
</evidence>
<dbReference type="InterPro" id="IPR032858">
    <property type="entry name" value="CcoP_N"/>
</dbReference>
<dbReference type="Pfam" id="PF13442">
    <property type="entry name" value="Cytochrome_CBB3"/>
    <property type="match status" value="1"/>
</dbReference>
<dbReference type="KEGG" id="bbat:Bdt_2527"/>
<dbReference type="Gene3D" id="6.10.280.130">
    <property type="match status" value="1"/>
</dbReference>
<feature type="region of interest" description="Disordered" evidence="5">
    <location>
        <begin position="170"/>
        <end position="189"/>
    </location>
</feature>
<dbReference type="HOGENOM" id="CLU_047545_1_0_7"/>
<organism evidence="8 9">
    <name type="scientific">Bdellovibrio bacteriovorus str. Tiberius</name>
    <dbReference type="NCBI Taxonomy" id="1069642"/>
    <lineage>
        <taxon>Bacteria</taxon>
        <taxon>Pseudomonadati</taxon>
        <taxon>Bdellovibrionota</taxon>
        <taxon>Bdellovibrionia</taxon>
        <taxon>Bdellovibrionales</taxon>
        <taxon>Pseudobdellovibrionaceae</taxon>
        <taxon>Bdellovibrio</taxon>
    </lineage>
</organism>
<feature type="transmembrane region" description="Helical" evidence="6">
    <location>
        <begin position="25"/>
        <end position="42"/>
    </location>
</feature>
<dbReference type="PANTHER" id="PTHR33751:SF1">
    <property type="entry name" value="CBB3-TYPE CYTOCHROME C OXIDASE SUBUNIT FIXP"/>
    <property type="match status" value="1"/>
</dbReference>
<dbReference type="InterPro" id="IPR036909">
    <property type="entry name" value="Cyt_c-like_dom_sf"/>
</dbReference>
<dbReference type="InterPro" id="IPR050597">
    <property type="entry name" value="Cytochrome_c_Oxidase_Subunit"/>
</dbReference>